<comment type="function">
    <text evidence="2">Counteracts the endogenous Pycsar antiviral defense system. Phosphodiesterase that enables metal-dependent hydrolysis of host cyclic nucleotide Pycsar defense signals such as cCMP and cUMP.</text>
</comment>
<dbReference type="InterPro" id="IPR001279">
    <property type="entry name" value="Metallo-B-lactamas"/>
</dbReference>
<dbReference type="Proteomes" id="UP000547209">
    <property type="component" value="Unassembled WGS sequence"/>
</dbReference>
<organism evidence="5 6">
    <name type="scientific">Cohnella nanjingensis</name>
    <dbReference type="NCBI Taxonomy" id="1387779"/>
    <lineage>
        <taxon>Bacteria</taxon>
        <taxon>Bacillati</taxon>
        <taxon>Bacillota</taxon>
        <taxon>Bacilli</taxon>
        <taxon>Bacillales</taxon>
        <taxon>Paenibacillaceae</taxon>
        <taxon>Cohnella</taxon>
    </lineage>
</organism>
<proteinExistence type="predicted"/>
<sequence>MRIYKTDSVAVFQSEFYMMNAIVIHTRDLVLVVDPGYLPSEVREVRAYVDEVKEDKPVFVFYTHSDYDHIAGYGAFREEVTVAGQAFAETTDPRAAVDEVERHDDRFYISRPYAHAYPKADYIVRKEGEAIAVGGTSLQFYRAHGHNPDGLMCLVEPLGLLIVGDYLSDVEFPFVFDSFANYRATLERFKQVIEAREGLLLLPGHGSPTGEAGELRLRLGESERYLDLVDRLAESPDEAAFEAYMARNGYAFKRGLRERHAENVKKRIAERAEAESR</sequence>
<comment type="catalytic activity">
    <reaction evidence="1">
        <text>3',5'-cyclic CMP + H2O = CMP + H(+)</text>
        <dbReference type="Rhea" id="RHEA:72675"/>
        <dbReference type="ChEBI" id="CHEBI:15377"/>
        <dbReference type="ChEBI" id="CHEBI:15378"/>
        <dbReference type="ChEBI" id="CHEBI:58003"/>
        <dbReference type="ChEBI" id="CHEBI:60377"/>
    </reaction>
    <physiologicalReaction direction="left-to-right" evidence="1">
        <dbReference type="Rhea" id="RHEA:72676"/>
    </physiologicalReaction>
</comment>
<dbReference type="PANTHER" id="PTHR42951">
    <property type="entry name" value="METALLO-BETA-LACTAMASE DOMAIN-CONTAINING"/>
    <property type="match status" value="1"/>
</dbReference>
<name>A0A7X0RSE1_9BACL</name>
<dbReference type="EMBL" id="JACJVP010000030">
    <property type="protein sequence ID" value="MBB6672695.1"/>
    <property type="molecule type" value="Genomic_DNA"/>
</dbReference>
<dbReference type="RefSeq" id="WP_185670550.1">
    <property type="nucleotide sequence ID" value="NZ_JACJVP010000030.1"/>
</dbReference>
<comment type="caution">
    <text evidence="5">The sequence shown here is derived from an EMBL/GenBank/DDBJ whole genome shotgun (WGS) entry which is preliminary data.</text>
</comment>
<dbReference type="Gene3D" id="3.60.15.10">
    <property type="entry name" value="Ribonuclease Z/Hydroxyacylglutathione hydrolase-like"/>
    <property type="match status" value="1"/>
</dbReference>
<evidence type="ECO:0000256" key="3">
    <source>
        <dbReference type="ARBA" id="ARBA00048505"/>
    </source>
</evidence>
<evidence type="ECO:0000313" key="6">
    <source>
        <dbReference type="Proteomes" id="UP000547209"/>
    </source>
</evidence>
<dbReference type="GO" id="GO:0016787">
    <property type="term" value="F:hydrolase activity"/>
    <property type="evidence" value="ECO:0007669"/>
    <property type="project" value="UniProtKB-KW"/>
</dbReference>
<evidence type="ECO:0000256" key="2">
    <source>
        <dbReference type="ARBA" id="ARBA00034301"/>
    </source>
</evidence>
<protein>
    <submittedName>
        <fullName evidence="5">MBL fold metallo-hydrolase</fullName>
    </submittedName>
</protein>
<dbReference type="AlphaFoldDB" id="A0A7X0RSE1"/>
<evidence type="ECO:0000256" key="1">
    <source>
        <dbReference type="ARBA" id="ARBA00034221"/>
    </source>
</evidence>
<accession>A0A7X0RSE1</accession>
<dbReference type="SUPFAM" id="SSF56281">
    <property type="entry name" value="Metallo-hydrolase/oxidoreductase"/>
    <property type="match status" value="1"/>
</dbReference>
<dbReference type="InterPro" id="IPR036866">
    <property type="entry name" value="RibonucZ/Hydroxyglut_hydro"/>
</dbReference>
<reference evidence="5 6" key="1">
    <citation type="submission" date="2020-08" db="EMBL/GenBank/DDBJ databases">
        <title>Cohnella phylogeny.</title>
        <authorList>
            <person name="Dunlap C."/>
        </authorList>
    </citation>
    <scope>NUCLEOTIDE SEQUENCE [LARGE SCALE GENOMIC DNA]</scope>
    <source>
        <strain evidence="5 6">DSM 28246</strain>
    </source>
</reference>
<dbReference type="InterPro" id="IPR050855">
    <property type="entry name" value="NDM-1-like"/>
</dbReference>
<dbReference type="SMART" id="SM00849">
    <property type="entry name" value="Lactamase_B"/>
    <property type="match status" value="1"/>
</dbReference>
<gene>
    <name evidence="5" type="ORF">H7C19_18595</name>
</gene>
<comment type="catalytic activity">
    <reaction evidence="3">
        <text>3',5'-cyclic UMP + H2O = UMP + H(+)</text>
        <dbReference type="Rhea" id="RHEA:70575"/>
        <dbReference type="ChEBI" id="CHEBI:15377"/>
        <dbReference type="ChEBI" id="CHEBI:15378"/>
        <dbReference type="ChEBI" id="CHEBI:57865"/>
        <dbReference type="ChEBI" id="CHEBI:184387"/>
    </reaction>
    <physiologicalReaction direction="left-to-right" evidence="3">
        <dbReference type="Rhea" id="RHEA:70576"/>
    </physiologicalReaction>
</comment>
<feature type="domain" description="Metallo-beta-lactamase" evidence="4">
    <location>
        <begin position="18"/>
        <end position="205"/>
    </location>
</feature>
<dbReference type="Pfam" id="PF00753">
    <property type="entry name" value="Lactamase_B"/>
    <property type="match status" value="1"/>
</dbReference>
<keyword evidence="5" id="KW-0378">Hydrolase</keyword>
<evidence type="ECO:0000259" key="4">
    <source>
        <dbReference type="SMART" id="SM00849"/>
    </source>
</evidence>
<keyword evidence="6" id="KW-1185">Reference proteome</keyword>
<evidence type="ECO:0000313" key="5">
    <source>
        <dbReference type="EMBL" id="MBB6672695.1"/>
    </source>
</evidence>